<protein>
    <submittedName>
        <fullName evidence="2">Uncharacterized protein</fullName>
    </submittedName>
</protein>
<dbReference type="WBParaSite" id="ES5_v2.g12975.t1">
    <property type="protein sequence ID" value="ES5_v2.g12975.t1"/>
    <property type="gene ID" value="ES5_v2.g12975"/>
</dbReference>
<evidence type="ECO:0000313" key="2">
    <source>
        <dbReference type="WBParaSite" id="ES5_v2.g12975.t1"/>
    </source>
</evidence>
<organism evidence="1 2">
    <name type="scientific">Panagrolaimus sp. ES5</name>
    <dbReference type="NCBI Taxonomy" id="591445"/>
    <lineage>
        <taxon>Eukaryota</taxon>
        <taxon>Metazoa</taxon>
        <taxon>Ecdysozoa</taxon>
        <taxon>Nematoda</taxon>
        <taxon>Chromadorea</taxon>
        <taxon>Rhabditida</taxon>
        <taxon>Tylenchina</taxon>
        <taxon>Panagrolaimomorpha</taxon>
        <taxon>Panagrolaimoidea</taxon>
        <taxon>Panagrolaimidae</taxon>
        <taxon>Panagrolaimus</taxon>
    </lineage>
</organism>
<accession>A0AC34F7N0</accession>
<sequence length="507" mass="59251">MSSKLLLNHFFSDKLPYDYLLEIRKFYESFPEEVEALNDASAANSISSLSDEFFFAIIDFFRVDDYAKSIQFSEEFCDGPISDVVKELGNNLPAINAAFDNEKEWFDLVAKTKQPFFVFFMVDKKLQNNIFNQKLWKRLIQFLISSKEFEKLLGVYSIYCRIFPTDFNMFQAYKKLVKKHGKIYVLWKKPFEFEISREKTPKKAEAISFLSMVKYVHSTRGYQIRKPVEIVGRLAFPNPIIYYIRKKASSDILQKLQQTGKYFFHVQPTLFCHRFVFADTSKETEFGQLSMATSFYAKTKPKNVVVRNTFHVSEKSDKIALSKFLPNFYKFEIKFLRIYDQKLTKREFEFIVGHGNIEIMELSDVSIYEDDATVINNVQSDKNGTVATINISEKEKKLVVLEDIIKLCPKIKEFFSSPTGISPNTAQFLQNFDFQNMVKTFYTYYINNFYDIDSYSKFLSTKVRGGRMALSFSANLEQQQVTTFIEELKQKVNCTTSFFTHIPLGNI</sequence>
<evidence type="ECO:0000313" key="1">
    <source>
        <dbReference type="Proteomes" id="UP000887579"/>
    </source>
</evidence>
<dbReference type="Proteomes" id="UP000887579">
    <property type="component" value="Unplaced"/>
</dbReference>
<proteinExistence type="predicted"/>
<name>A0AC34F7N0_9BILA</name>
<reference evidence="2" key="1">
    <citation type="submission" date="2022-11" db="UniProtKB">
        <authorList>
            <consortium name="WormBaseParasite"/>
        </authorList>
    </citation>
    <scope>IDENTIFICATION</scope>
</reference>